<protein>
    <submittedName>
        <fullName evidence="2">Uncharacterized protein</fullName>
    </submittedName>
</protein>
<gene>
    <name evidence="2" type="ORF">Slin15195_G064030</name>
</gene>
<keyword evidence="3" id="KW-1185">Reference proteome</keyword>
<name>A0A9Q9EKB4_9PEZI</name>
<reference evidence="2" key="1">
    <citation type="submission" date="2022-06" db="EMBL/GenBank/DDBJ databases">
        <title>Complete genome sequences of two strains of the flax pathogen Septoria linicola.</title>
        <authorList>
            <person name="Lapalu N."/>
            <person name="Simon A."/>
            <person name="Demenou B."/>
            <person name="Paumier D."/>
            <person name="Guillot M.-P."/>
            <person name="Gout L."/>
            <person name="Valade R."/>
        </authorList>
    </citation>
    <scope>NUCLEOTIDE SEQUENCE</scope>
    <source>
        <strain evidence="2">SE15195</strain>
    </source>
</reference>
<dbReference type="AlphaFoldDB" id="A0A9Q9EKB4"/>
<dbReference type="Proteomes" id="UP001056384">
    <property type="component" value="Chromosome 5"/>
</dbReference>
<organism evidence="2 3">
    <name type="scientific">Septoria linicola</name>
    <dbReference type="NCBI Taxonomy" id="215465"/>
    <lineage>
        <taxon>Eukaryota</taxon>
        <taxon>Fungi</taxon>
        <taxon>Dikarya</taxon>
        <taxon>Ascomycota</taxon>
        <taxon>Pezizomycotina</taxon>
        <taxon>Dothideomycetes</taxon>
        <taxon>Dothideomycetidae</taxon>
        <taxon>Mycosphaerellales</taxon>
        <taxon>Mycosphaerellaceae</taxon>
        <taxon>Septoria</taxon>
    </lineage>
</organism>
<evidence type="ECO:0000256" key="1">
    <source>
        <dbReference type="SAM" id="SignalP"/>
    </source>
</evidence>
<feature type="chain" id="PRO_5040411664" evidence="1">
    <location>
        <begin position="18"/>
        <end position="82"/>
    </location>
</feature>
<sequence length="82" mass="8588">MKSFILLLTALLGTALAAPAALPAPVPYDVSQSAVGKCGNKQGMPYGGDGCCKVPLTYDYNRGRETGTKCDDPWWTPGNVPA</sequence>
<accession>A0A9Q9EKB4</accession>
<dbReference type="EMBL" id="CP099422">
    <property type="protein sequence ID" value="USW53084.1"/>
    <property type="molecule type" value="Genomic_DNA"/>
</dbReference>
<keyword evidence="1" id="KW-0732">Signal</keyword>
<evidence type="ECO:0000313" key="2">
    <source>
        <dbReference type="EMBL" id="USW53084.1"/>
    </source>
</evidence>
<proteinExistence type="predicted"/>
<evidence type="ECO:0000313" key="3">
    <source>
        <dbReference type="Proteomes" id="UP001056384"/>
    </source>
</evidence>
<feature type="signal peptide" evidence="1">
    <location>
        <begin position="1"/>
        <end position="17"/>
    </location>
</feature>